<keyword evidence="3 8" id="KW-0548">Nucleotidyltransferase</keyword>
<keyword evidence="2 8" id="KW-0808">Transferase</keyword>
<feature type="binding site" evidence="8">
    <location>
        <position position="188"/>
    </location>
    <ligand>
        <name>ATP</name>
        <dbReference type="ChEBI" id="CHEBI:30616"/>
    </ligand>
</feature>
<keyword evidence="10" id="KW-1185">Reference proteome</keyword>
<evidence type="ECO:0000256" key="8">
    <source>
        <dbReference type="HAMAP-Rule" id="MF_00692"/>
    </source>
</evidence>
<organism evidence="9 10">
    <name type="scientific">Prosthecobacter algae</name>
    <dbReference type="NCBI Taxonomy" id="1144682"/>
    <lineage>
        <taxon>Bacteria</taxon>
        <taxon>Pseudomonadati</taxon>
        <taxon>Verrucomicrobiota</taxon>
        <taxon>Verrucomicrobiia</taxon>
        <taxon>Verrucomicrobiales</taxon>
        <taxon>Verrucomicrobiaceae</taxon>
        <taxon>Prosthecobacter</taxon>
    </lineage>
</organism>
<keyword evidence="5 8" id="KW-0547">Nucleotide-binding</keyword>
<dbReference type="Pfam" id="PF02696">
    <property type="entry name" value="SelO"/>
    <property type="match status" value="1"/>
</dbReference>
<evidence type="ECO:0000313" key="9">
    <source>
        <dbReference type="EMBL" id="GAA5132773.1"/>
    </source>
</evidence>
<evidence type="ECO:0000256" key="4">
    <source>
        <dbReference type="ARBA" id="ARBA00022723"/>
    </source>
</evidence>
<comment type="catalytic activity">
    <reaction evidence="8">
        <text>L-seryl-[protein] + UTP = O-(5'-uridylyl)-L-seryl-[protein] + diphosphate</text>
        <dbReference type="Rhea" id="RHEA:64604"/>
        <dbReference type="Rhea" id="RHEA-COMP:9863"/>
        <dbReference type="Rhea" id="RHEA-COMP:16635"/>
        <dbReference type="ChEBI" id="CHEBI:29999"/>
        <dbReference type="ChEBI" id="CHEBI:33019"/>
        <dbReference type="ChEBI" id="CHEBI:46398"/>
        <dbReference type="ChEBI" id="CHEBI:156051"/>
    </reaction>
</comment>
<evidence type="ECO:0000256" key="1">
    <source>
        <dbReference type="ARBA" id="ARBA00009747"/>
    </source>
</evidence>
<comment type="cofactor">
    <cofactor evidence="8">
        <name>Mg(2+)</name>
        <dbReference type="ChEBI" id="CHEBI:18420"/>
    </cofactor>
    <cofactor evidence="8">
        <name>Mn(2+)</name>
        <dbReference type="ChEBI" id="CHEBI:29035"/>
    </cofactor>
</comment>
<dbReference type="EC" id="2.7.7.-" evidence="8"/>
<keyword evidence="4 8" id="KW-0479">Metal-binding</keyword>
<evidence type="ECO:0000256" key="2">
    <source>
        <dbReference type="ARBA" id="ARBA00022679"/>
    </source>
</evidence>
<comment type="function">
    <text evidence="8">Nucleotidyltransferase involved in the post-translational modification of proteins. It can catalyze the addition of adenosine monophosphate (AMP) or uridine monophosphate (UMP) to a protein, resulting in modifications known as AMPylation and UMPylation.</text>
</comment>
<reference evidence="10" key="1">
    <citation type="journal article" date="2019" name="Int. J. Syst. Evol. Microbiol.">
        <title>The Global Catalogue of Microorganisms (GCM) 10K type strain sequencing project: providing services to taxonomists for standard genome sequencing and annotation.</title>
        <authorList>
            <consortium name="The Broad Institute Genomics Platform"/>
            <consortium name="The Broad Institute Genome Sequencing Center for Infectious Disease"/>
            <person name="Wu L."/>
            <person name="Ma J."/>
        </authorList>
    </citation>
    <scope>NUCLEOTIDE SEQUENCE [LARGE SCALE GENOMIC DNA]</scope>
    <source>
        <strain evidence="10">JCM 18053</strain>
    </source>
</reference>
<dbReference type="NCBIfam" id="NF000658">
    <property type="entry name" value="PRK00029.1"/>
    <property type="match status" value="1"/>
</dbReference>
<protein>
    <recommendedName>
        <fullName evidence="8">Protein nucleotidyltransferase YdiU</fullName>
        <ecNumber evidence="8">2.7.7.-</ecNumber>
    </recommendedName>
    <alternativeName>
        <fullName evidence="8">Protein adenylyltransferase YdiU</fullName>
        <ecNumber evidence="8">2.7.7.108</ecNumber>
    </alternativeName>
    <alternativeName>
        <fullName evidence="8">Protein uridylyltransferase YdiU</fullName>
        <ecNumber evidence="8">2.7.7.-</ecNumber>
    </alternativeName>
</protein>
<feature type="binding site" evidence="8">
    <location>
        <position position="97"/>
    </location>
    <ligand>
        <name>ATP</name>
        <dbReference type="ChEBI" id="CHEBI:30616"/>
    </ligand>
</feature>
<evidence type="ECO:0000313" key="10">
    <source>
        <dbReference type="Proteomes" id="UP001499852"/>
    </source>
</evidence>
<feature type="binding site" evidence="8">
    <location>
        <position position="131"/>
    </location>
    <ligand>
        <name>ATP</name>
        <dbReference type="ChEBI" id="CHEBI:30616"/>
    </ligand>
</feature>
<gene>
    <name evidence="8" type="primary">ydiU</name>
    <name evidence="8" type="synonym">selO</name>
    <name evidence="9" type="ORF">GCM10023213_01450</name>
</gene>
<keyword evidence="8" id="KW-0464">Manganese</keyword>
<dbReference type="HAMAP" id="MF_00692">
    <property type="entry name" value="SelO"/>
    <property type="match status" value="1"/>
</dbReference>
<dbReference type="InterPro" id="IPR003846">
    <property type="entry name" value="SelO"/>
</dbReference>
<sequence>MNESPLSSADAGWRLEHSYAQLPALFHSLAKPTAVATPRLTIFNHALAHELGLKPELLDRPEAAALFTGNELPPGAHPIAQAYAGHQFGNFTTLGDGRAILLGEQITPSGARFDIQLKGPGPTRYSRRGDGRAALGPMLREYIISEAMHALRIPTTRSLAVATTGEAVYRPQPLPGAVLTRVAASHIRVGTFEWAAANQDKTALKALADYTLARHDPALAGEDSPYLAWLHAVIGRQASLIAQWLHVGFIHGVMNTDNMALSGETIDYGPCAFMDAYDPGAVFSSIDHHGRYAYGNQAPIAQWNLARLAEALLPLLHPDEKQAIDLANAALESFRSRFDEAWLAGMRKKLGLFNEETEDKALADTLLSWMHTQEADYTNTFRALSATVGVKNHLTNDASFSDWLSQWKLRLTRQPQSATDVTTLMQAHNPAFIPRNHKVEEALAAAMQNEDLSVMQRLLQVLATPYDHRVDLPEYSQPQPAEDYRTFCGT</sequence>
<feature type="binding site" evidence="8">
    <location>
        <position position="98"/>
    </location>
    <ligand>
        <name>ATP</name>
        <dbReference type="ChEBI" id="CHEBI:30616"/>
    </ligand>
</feature>
<comment type="catalytic activity">
    <reaction evidence="8">
        <text>L-tyrosyl-[protein] + UTP = O-(5'-uridylyl)-L-tyrosyl-[protein] + diphosphate</text>
        <dbReference type="Rhea" id="RHEA:83887"/>
        <dbReference type="Rhea" id="RHEA-COMP:10136"/>
        <dbReference type="Rhea" id="RHEA-COMP:20238"/>
        <dbReference type="ChEBI" id="CHEBI:33019"/>
        <dbReference type="ChEBI" id="CHEBI:46398"/>
        <dbReference type="ChEBI" id="CHEBI:46858"/>
        <dbReference type="ChEBI" id="CHEBI:90602"/>
    </reaction>
</comment>
<evidence type="ECO:0000256" key="7">
    <source>
        <dbReference type="ARBA" id="ARBA00022842"/>
    </source>
</evidence>
<dbReference type="EC" id="2.7.7.108" evidence="8"/>
<comment type="similarity">
    <text evidence="1 8">Belongs to the SELO family.</text>
</comment>
<comment type="catalytic activity">
    <reaction evidence="8">
        <text>L-tyrosyl-[protein] + ATP = O-(5'-adenylyl)-L-tyrosyl-[protein] + diphosphate</text>
        <dbReference type="Rhea" id="RHEA:54288"/>
        <dbReference type="Rhea" id="RHEA-COMP:10136"/>
        <dbReference type="Rhea" id="RHEA-COMP:13846"/>
        <dbReference type="ChEBI" id="CHEBI:30616"/>
        <dbReference type="ChEBI" id="CHEBI:33019"/>
        <dbReference type="ChEBI" id="CHEBI:46858"/>
        <dbReference type="ChEBI" id="CHEBI:83624"/>
        <dbReference type="EC" id="2.7.7.108"/>
    </reaction>
</comment>
<evidence type="ECO:0000256" key="3">
    <source>
        <dbReference type="ARBA" id="ARBA00022695"/>
    </source>
</evidence>
<comment type="catalytic activity">
    <reaction evidence="8">
        <text>L-threonyl-[protein] + ATP = 3-O-(5'-adenylyl)-L-threonyl-[protein] + diphosphate</text>
        <dbReference type="Rhea" id="RHEA:54292"/>
        <dbReference type="Rhea" id="RHEA-COMP:11060"/>
        <dbReference type="Rhea" id="RHEA-COMP:13847"/>
        <dbReference type="ChEBI" id="CHEBI:30013"/>
        <dbReference type="ChEBI" id="CHEBI:30616"/>
        <dbReference type="ChEBI" id="CHEBI:33019"/>
        <dbReference type="ChEBI" id="CHEBI:138113"/>
        <dbReference type="EC" id="2.7.7.108"/>
    </reaction>
</comment>
<evidence type="ECO:0000256" key="6">
    <source>
        <dbReference type="ARBA" id="ARBA00022840"/>
    </source>
</evidence>
<dbReference type="EMBL" id="BAABIA010000001">
    <property type="protein sequence ID" value="GAA5132773.1"/>
    <property type="molecule type" value="Genomic_DNA"/>
</dbReference>
<evidence type="ECO:0000256" key="5">
    <source>
        <dbReference type="ARBA" id="ARBA00022741"/>
    </source>
</evidence>
<feature type="binding site" evidence="8">
    <location>
        <position position="95"/>
    </location>
    <ligand>
        <name>ATP</name>
        <dbReference type="ChEBI" id="CHEBI:30616"/>
    </ligand>
</feature>
<feature type="binding site" evidence="8">
    <location>
        <position position="267"/>
    </location>
    <ligand>
        <name>Mg(2+)</name>
        <dbReference type="ChEBI" id="CHEBI:18420"/>
    </ligand>
</feature>
<feature type="binding site" evidence="8">
    <location>
        <position position="267"/>
    </location>
    <ligand>
        <name>ATP</name>
        <dbReference type="ChEBI" id="CHEBI:30616"/>
    </ligand>
</feature>
<dbReference type="Proteomes" id="UP001499852">
    <property type="component" value="Unassembled WGS sequence"/>
</dbReference>
<feature type="binding site" evidence="8">
    <location>
        <position position="258"/>
    </location>
    <ligand>
        <name>Mg(2+)</name>
        <dbReference type="ChEBI" id="CHEBI:18420"/>
    </ligand>
</feature>
<accession>A0ABP9NS82</accession>
<feature type="binding site" evidence="8">
    <location>
        <position position="118"/>
    </location>
    <ligand>
        <name>ATP</name>
        <dbReference type="ChEBI" id="CHEBI:30616"/>
    </ligand>
</feature>
<comment type="caution">
    <text evidence="9">The sequence shown here is derived from an EMBL/GenBank/DDBJ whole genome shotgun (WGS) entry which is preliminary data.</text>
</comment>
<dbReference type="PANTHER" id="PTHR32057">
    <property type="entry name" value="PROTEIN ADENYLYLTRANSFERASE SELO, MITOCHONDRIAL"/>
    <property type="match status" value="1"/>
</dbReference>
<dbReference type="PANTHER" id="PTHR32057:SF14">
    <property type="entry name" value="PROTEIN ADENYLYLTRANSFERASE SELO, MITOCHONDRIAL"/>
    <property type="match status" value="1"/>
</dbReference>
<keyword evidence="6 8" id="KW-0067">ATP-binding</keyword>
<feature type="active site" description="Proton acceptor" evidence="8">
    <location>
        <position position="257"/>
    </location>
</feature>
<keyword evidence="7 8" id="KW-0460">Magnesium</keyword>
<comment type="catalytic activity">
    <reaction evidence="8">
        <text>L-seryl-[protein] + ATP = 3-O-(5'-adenylyl)-L-seryl-[protein] + diphosphate</text>
        <dbReference type="Rhea" id="RHEA:58120"/>
        <dbReference type="Rhea" id="RHEA-COMP:9863"/>
        <dbReference type="Rhea" id="RHEA-COMP:15073"/>
        <dbReference type="ChEBI" id="CHEBI:29999"/>
        <dbReference type="ChEBI" id="CHEBI:30616"/>
        <dbReference type="ChEBI" id="CHEBI:33019"/>
        <dbReference type="ChEBI" id="CHEBI:142516"/>
        <dbReference type="EC" id="2.7.7.108"/>
    </reaction>
</comment>
<proteinExistence type="inferred from homology"/>
<feature type="binding site" evidence="8">
    <location>
        <position position="130"/>
    </location>
    <ligand>
        <name>ATP</name>
        <dbReference type="ChEBI" id="CHEBI:30616"/>
    </ligand>
</feature>
<feature type="binding site" evidence="8">
    <location>
        <position position="181"/>
    </location>
    <ligand>
        <name>ATP</name>
        <dbReference type="ChEBI" id="CHEBI:30616"/>
    </ligand>
</feature>
<name>A0ABP9NS82_9BACT</name>
<dbReference type="RefSeq" id="WP_345734451.1">
    <property type="nucleotide sequence ID" value="NZ_BAABIA010000001.1"/>
</dbReference>
<comment type="catalytic activity">
    <reaction evidence="8">
        <text>L-histidyl-[protein] + UTP = N(tele)-(5'-uridylyl)-L-histidyl-[protein] + diphosphate</text>
        <dbReference type="Rhea" id="RHEA:83891"/>
        <dbReference type="Rhea" id="RHEA-COMP:9745"/>
        <dbReference type="Rhea" id="RHEA-COMP:20239"/>
        <dbReference type="ChEBI" id="CHEBI:29979"/>
        <dbReference type="ChEBI" id="CHEBI:33019"/>
        <dbReference type="ChEBI" id="CHEBI:46398"/>
        <dbReference type="ChEBI" id="CHEBI:233474"/>
    </reaction>
</comment>